<reference evidence="1" key="1">
    <citation type="submission" date="2021-01" db="EMBL/GenBank/DDBJ databases">
        <authorList>
            <consortium name="Genoscope - CEA"/>
            <person name="William W."/>
        </authorList>
    </citation>
    <scope>NUCLEOTIDE SEQUENCE</scope>
</reference>
<sequence length="62" mass="7435">MMMIPIAQSQNLLMKIILQYQESIWITNNMLFSITIILHYVEELEIVTLKKFRILLKIEAIR</sequence>
<proteinExistence type="predicted"/>
<keyword evidence="2" id="KW-1185">Reference proteome</keyword>
<dbReference type="AlphaFoldDB" id="A0A8S1QL96"/>
<protein>
    <submittedName>
        <fullName evidence="1">Uncharacterized protein</fullName>
    </submittedName>
</protein>
<gene>
    <name evidence="1" type="ORF">PSON_ATCC_30995.1.T1110009</name>
</gene>
<name>A0A8S1QL96_9CILI</name>
<accession>A0A8S1QL96</accession>
<evidence type="ECO:0000313" key="2">
    <source>
        <dbReference type="Proteomes" id="UP000692954"/>
    </source>
</evidence>
<organism evidence="1 2">
    <name type="scientific">Paramecium sonneborni</name>
    <dbReference type="NCBI Taxonomy" id="65129"/>
    <lineage>
        <taxon>Eukaryota</taxon>
        <taxon>Sar</taxon>
        <taxon>Alveolata</taxon>
        <taxon>Ciliophora</taxon>
        <taxon>Intramacronucleata</taxon>
        <taxon>Oligohymenophorea</taxon>
        <taxon>Peniculida</taxon>
        <taxon>Parameciidae</taxon>
        <taxon>Paramecium</taxon>
    </lineage>
</organism>
<evidence type="ECO:0000313" key="1">
    <source>
        <dbReference type="EMBL" id="CAD8116409.1"/>
    </source>
</evidence>
<comment type="caution">
    <text evidence="1">The sequence shown here is derived from an EMBL/GenBank/DDBJ whole genome shotgun (WGS) entry which is preliminary data.</text>
</comment>
<dbReference type="Proteomes" id="UP000692954">
    <property type="component" value="Unassembled WGS sequence"/>
</dbReference>
<dbReference type="EMBL" id="CAJJDN010000111">
    <property type="protein sequence ID" value="CAD8116409.1"/>
    <property type="molecule type" value="Genomic_DNA"/>
</dbReference>